<evidence type="ECO:0000256" key="2">
    <source>
        <dbReference type="ARBA" id="ARBA00023287"/>
    </source>
</evidence>
<dbReference type="eggNOG" id="COG4970">
    <property type="taxonomic scope" value="Bacteria"/>
</dbReference>
<gene>
    <name evidence="3" type="ORF">JCM21738_2080</name>
</gene>
<dbReference type="PIRSF" id="PIRSF021292">
    <property type="entry name" value="Competence_ComGD"/>
    <property type="match status" value="1"/>
</dbReference>
<dbReference type="NCBIfam" id="TIGR02532">
    <property type="entry name" value="IV_pilin_GFxxxE"/>
    <property type="match status" value="1"/>
</dbReference>
<comment type="subcellular location">
    <subcellularLocation>
        <location evidence="1">Cell surface</location>
    </subcellularLocation>
</comment>
<dbReference type="AlphaFoldDB" id="W4RMC9"/>
<proteinExistence type="predicted"/>
<keyword evidence="2" id="KW-0178">Competence</keyword>
<dbReference type="GO" id="GO:0030420">
    <property type="term" value="P:establishment of competence for transformation"/>
    <property type="evidence" value="ECO:0007669"/>
    <property type="project" value="UniProtKB-KW"/>
</dbReference>
<dbReference type="RefSeq" id="WP_023627338.1">
    <property type="nucleotide sequence ID" value="NZ_BAUW01000019.1"/>
</dbReference>
<dbReference type="NCBIfam" id="NF040982">
    <property type="entry name" value="ComGD"/>
    <property type="match status" value="1"/>
</dbReference>
<sequence>MNHLSRRMNHSGGFTMVEMLIVLSAFLMLTLTSAFLFTPQKDMLEKDLFFSQLKSDLLYSQQYAISHQETITVHIMPENNYYYIRGADYAAPYLAKRNYSPEIKVEQGTMKLLFRYMPDGNIDSFGSVYVTAGSKKYKLMIQIGKGRFYVTEE</sequence>
<name>W4RMC9_9BACI</name>
<accession>W4RMC9</accession>
<evidence type="ECO:0000256" key="1">
    <source>
        <dbReference type="ARBA" id="ARBA00004241"/>
    </source>
</evidence>
<protein>
    <submittedName>
        <fullName evidence="3">Late competence protein</fullName>
    </submittedName>
</protein>
<comment type="caution">
    <text evidence="3">The sequence shown here is derived from an EMBL/GenBank/DDBJ whole genome shotgun (WGS) entry which is preliminary data.</text>
</comment>
<evidence type="ECO:0000313" key="4">
    <source>
        <dbReference type="Proteomes" id="UP000018949"/>
    </source>
</evidence>
<dbReference type="InterPro" id="IPR012902">
    <property type="entry name" value="N_methyl_site"/>
</dbReference>
<dbReference type="Pfam" id="PF07963">
    <property type="entry name" value="N_methyl"/>
    <property type="match status" value="1"/>
</dbReference>
<evidence type="ECO:0000313" key="3">
    <source>
        <dbReference type="EMBL" id="GAE45297.1"/>
    </source>
</evidence>
<organism evidence="3 4">
    <name type="scientific">Mesobacillus boroniphilus JCM 21738</name>
    <dbReference type="NCBI Taxonomy" id="1294265"/>
    <lineage>
        <taxon>Bacteria</taxon>
        <taxon>Bacillati</taxon>
        <taxon>Bacillota</taxon>
        <taxon>Bacilli</taxon>
        <taxon>Bacillales</taxon>
        <taxon>Bacillaceae</taxon>
        <taxon>Mesobacillus</taxon>
    </lineage>
</organism>
<dbReference type="EMBL" id="BAUW01000019">
    <property type="protein sequence ID" value="GAE45297.1"/>
    <property type="molecule type" value="Genomic_DNA"/>
</dbReference>
<reference evidence="3 4" key="1">
    <citation type="submission" date="2013-12" db="EMBL/GenBank/DDBJ databases">
        <title>NBRP : Genome information of microbial organism related human and environment.</title>
        <authorList>
            <person name="Hattori M."/>
            <person name="Oshima K."/>
            <person name="Inaba H."/>
            <person name="Suda W."/>
            <person name="Sakamoto M."/>
            <person name="Iino T."/>
            <person name="Kitahara M."/>
            <person name="Oshida Y."/>
            <person name="Iida T."/>
            <person name="Kudo T."/>
            <person name="Itoh T."/>
            <person name="Ahmed I."/>
            <person name="Ohkuma M."/>
        </authorList>
    </citation>
    <scope>NUCLEOTIDE SEQUENCE [LARGE SCALE GENOMIC DNA]</scope>
    <source>
        <strain evidence="3 4">JCM 21738</strain>
    </source>
</reference>
<dbReference type="GO" id="GO:0009986">
    <property type="term" value="C:cell surface"/>
    <property type="evidence" value="ECO:0007669"/>
    <property type="project" value="UniProtKB-SubCell"/>
</dbReference>
<dbReference type="Proteomes" id="UP000018949">
    <property type="component" value="Unassembled WGS sequence"/>
</dbReference>
<keyword evidence="4" id="KW-1185">Reference proteome</keyword>
<dbReference type="InterPro" id="IPR016785">
    <property type="entry name" value="ComGD"/>
</dbReference>